<keyword evidence="2" id="KW-1185">Reference proteome</keyword>
<accession>A0ACA9KA23</accession>
<protein>
    <submittedName>
        <fullName evidence="1">3345_t:CDS:1</fullName>
    </submittedName>
</protein>
<gene>
    <name evidence="1" type="ORF">SPELUC_LOCUS1275</name>
</gene>
<proteinExistence type="predicted"/>
<organism evidence="1 2">
    <name type="scientific">Cetraspora pellucida</name>
    <dbReference type="NCBI Taxonomy" id="1433469"/>
    <lineage>
        <taxon>Eukaryota</taxon>
        <taxon>Fungi</taxon>
        <taxon>Fungi incertae sedis</taxon>
        <taxon>Mucoromycota</taxon>
        <taxon>Glomeromycotina</taxon>
        <taxon>Glomeromycetes</taxon>
        <taxon>Diversisporales</taxon>
        <taxon>Gigasporaceae</taxon>
        <taxon>Cetraspora</taxon>
    </lineage>
</organism>
<comment type="caution">
    <text evidence="1">The sequence shown here is derived from an EMBL/GenBank/DDBJ whole genome shotgun (WGS) entry which is preliminary data.</text>
</comment>
<evidence type="ECO:0000313" key="1">
    <source>
        <dbReference type="EMBL" id="CAG8461349.1"/>
    </source>
</evidence>
<dbReference type="EMBL" id="CAJVPW010000654">
    <property type="protein sequence ID" value="CAG8461349.1"/>
    <property type="molecule type" value="Genomic_DNA"/>
</dbReference>
<evidence type="ECO:0000313" key="2">
    <source>
        <dbReference type="Proteomes" id="UP000789366"/>
    </source>
</evidence>
<feature type="non-terminal residue" evidence="1">
    <location>
        <position position="1"/>
    </location>
</feature>
<name>A0ACA9KA23_9GLOM</name>
<reference evidence="1" key="1">
    <citation type="submission" date="2021-06" db="EMBL/GenBank/DDBJ databases">
        <authorList>
            <person name="Kallberg Y."/>
            <person name="Tangrot J."/>
            <person name="Rosling A."/>
        </authorList>
    </citation>
    <scope>NUCLEOTIDE SEQUENCE</scope>
    <source>
        <strain evidence="1">28 12/20/2015</strain>
    </source>
</reference>
<dbReference type="Proteomes" id="UP000789366">
    <property type="component" value="Unassembled WGS sequence"/>
</dbReference>
<sequence length="155" mass="18198">ATVTREKEKFPVRITTSDYHHNIIIDEYIRQPVTDHQLLSIGISAREYHAKARSLTEIQRILENELANKVVVGYFVLDTFRQLNLHIPNEMSRDTRFYPKRPERARSLQTVAKEQLNVEIAQGSKVLAQTAAKAIMRLYQKYEGWGYNFLPRRLR</sequence>